<dbReference type="EnsemblPlants" id="LPERR05G19960.1">
    <property type="protein sequence ID" value="LPERR05G19960.1"/>
    <property type="gene ID" value="LPERR05G19960"/>
</dbReference>
<feature type="compositionally biased region" description="Basic residues" evidence="1">
    <location>
        <begin position="422"/>
        <end position="440"/>
    </location>
</feature>
<proteinExistence type="predicted"/>
<evidence type="ECO:0000256" key="1">
    <source>
        <dbReference type="SAM" id="MobiDB-lite"/>
    </source>
</evidence>
<feature type="region of interest" description="Disordered" evidence="1">
    <location>
        <begin position="421"/>
        <end position="451"/>
    </location>
</feature>
<sequence length="451" mass="49193">MVVVTSLRKFLHGIPRLPNLLCEADQLLAKGDASLANGVFFCAKPAGYGLHILAQLTNAAYVSDDGIEVVAVPRFLHRVEPGRGEGEGDEEVGEAVHDDEVHRLPAAFGLHLLERGRNLLGVGEAIEAADEDPHGAIAASRHDEIAQSLQRSDLYLLHLSLHPEKGLIAILDSLTLSRGEELRAEDAEEGGRLAGVRRKKAGKVGPTPTASPHLSHHERRAPAAAVELPYAYVAVAAPRNVSARRATGTGSPSPASSPRAEPPNPGTAPTPSSSRTGRWFGSYDGAWFFLAAERQAAARAQDHALVNPNNFQYRGRVCIVAAIIERVVAHGRSGGLTAIRGCECTTSSTTMATSFSSPTRRNTFSNVRKDWNQSSMEMTCTWHLQPRPRVDDDDELVLAGYLVQYRRKLLLVVRLSSEPLTRRRRRRRRRSGCSRKRRTRSTMASWSTPGV</sequence>
<feature type="region of interest" description="Disordered" evidence="1">
    <location>
        <begin position="243"/>
        <end position="277"/>
    </location>
</feature>
<name>A0A0D9WJ57_9ORYZ</name>
<reference evidence="3" key="2">
    <citation type="submission" date="2013-12" db="EMBL/GenBank/DDBJ databases">
        <authorList>
            <person name="Yu Y."/>
            <person name="Lee S."/>
            <person name="de Baynast K."/>
            <person name="Wissotski M."/>
            <person name="Liu L."/>
            <person name="Talag J."/>
            <person name="Goicoechea J."/>
            <person name="Angelova A."/>
            <person name="Jetty R."/>
            <person name="Kudrna D."/>
            <person name="Golser W."/>
            <person name="Rivera L."/>
            <person name="Zhang J."/>
            <person name="Wing R."/>
        </authorList>
    </citation>
    <scope>NUCLEOTIDE SEQUENCE</scope>
</reference>
<feature type="region of interest" description="Disordered" evidence="1">
    <location>
        <begin position="183"/>
        <end position="220"/>
    </location>
</feature>
<dbReference type="Gramene" id="LPERR05G19960.1">
    <property type="protein sequence ID" value="LPERR05G19960.1"/>
    <property type="gene ID" value="LPERR05G19960"/>
</dbReference>
<accession>A0A0D9WJ57</accession>
<protein>
    <submittedName>
        <fullName evidence="2">Uncharacterized protein</fullName>
    </submittedName>
</protein>
<dbReference type="AlphaFoldDB" id="A0A0D9WJ57"/>
<organism evidence="2 3">
    <name type="scientific">Leersia perrieri</name>
    <dbReference type="NCBI Taxonomy" id="77586"/>
    <lineage>
        <taxon>Eukaryota</taxon>
        <taxon>Viridiplantae</taxon>
        <taxon>Streptophyta</taxon>
        <taxon>Embryophyta</taxon>
        <taxon>Tracheophyta</taxon>
        <taxon>Spermatophyta</taxon>
        <taxon>Magnoliopsida</taxon>
        <taxon>Liliopsida</taxon>
        <taxon>Poales</taxon>
        <taxon>Poaceae</taxon>
        <taxon>BOP clade</taxon>
        <taxon>Oryzoideae</taxon>
        <taxon>Oryzeae</taxon>
        <taxon>Oryzinae</taxon>
        <taxon>Leersia</taxon>
    </lineage>
</organism>
<reference evidence="2 3" key="1">
    <citation type="submission" date="2012-08" db="EMBL/GenBank/DDBJ databases">
        <title>Oryza genome evolution.</title>
        <authorList>
            <person name="Wing R.A."/>
        </authorList>
    </citation>
    <scope>NUCLEOTIDE SEQUENCE</scope>
</reference>
<dbReference type="Proteomes" id="UP000032180">
    <property type="component" value="Chromosome 5"/>
</dbReference>
<keyword evidence="3" id="KW-1185">Reference proteome</keyword>
<evidence type="ECO:0000313" key="2">
    <source>
        <dbReference type="EnsemblPlants" id="LPERR05G19960.1"/>
    </source>
</evidence>
<dbReference type="HOGENOM" id="CLU_607452_0_0_1"/>
<evidence type="ECO:0000313" key="3">
    <source>
        <dbReference type="Proteomes" id="UP000032180"/>
    </source>
</evidence>
<reference evidence="2" key="3">
    <citation type="submission" date="2015-04" db="UniProtKB">
        <authorList>
            <consortium name="EnsemblPlants"/>
        </authorList>
    </citation>
    <scope>IDENTIFICATION</scope>
</reference>